<accession>A0A9N9N6C9</accession>
<dbReference type="EMBL" id="CAJVPZ010021475">
    <property type="protein sequence ID" value="CAG8706726.1"/>
    <property type="molecule type" value="Genomic_DNA"/>
</dbReference>
<sequence>MKEDFQISVINTQLMTPIYDCSNDDDFFQVLESKVNSNSFISEEENEVSRYMKLPQIGVNQDPLKWCDVNK</sequence>
<evidence type="ECO:0000313" key="2">
    <source>
        <dbReference type="Proteomes" id="UP000789396"/>
    </source>
</evidence>
<keyword evidence="2" id="KW-1185">Reference proteome</keyword>
<feature type="non-terminal residue" evidence="1">
    <location>
        <position position="71"/>
    </location>
</feature>
<dbReference type="Proteomes" id="UP000789396">
    <property type="component" value="Unassembled WGS sequence"/>
</dbReference>
<proteinExistence type="predicted"/>
<reference evidence="1" key="1">
    <citation type="submission" date="2021-06" db="EMBL/GenBank/DDBJ databases">
        <authorList>
            <person name="Kallberg Y."/>
            <person name="Tangrot J."/>
            <person name="Rosling A."/>
        </authorList>
    </citation>
    <scope>NUCLEOTIDE SEQUENCE</scope>
    <source>
        <strain evidence="1">IN212</strain>
    </source>
</reference>
<name>A0A9N9N6C9_9GLOM</name>
<organism evidence="1 2">
    <name type="scientific">Racocetra fulgida</name>
    <dbReference type="NCBI Taxonomy" id="60492"/>
    <lineage>
        <taxon>Eukaryota</taxon>
        <taxon>Fungi</taxon>
        <taxon>Fungi incertae sedis</taxon>
        <taxon>Mucoromycota</taxon>
        <taxon>Glomeromycotina</taxon>
        <taxon>Glomeromycetes</taxon>
        <taxon>Diversisporales</taxon>
        <taxon>Gigasporaceae</taxon>
        <taxon>Racocetra</taxon>
    </lineage>
</organism>
<protein>
    <submittedName>
        <fullName evidence="1">10690_t:CDS:1</fullName>
    </submittedName>
</protein>
<comment type="caution">
    <text evidence="1">The sequence shown here is derived from an EMBL/GenBank/DDBJ whole genome shotgun (WGS) entry which is preliminary data.</text>
</comment>
<dbReference type="AlphaFoldDB" id="A0A9N9N6C9"/>
<gene>
    <name evidence="1" type="ORF">RFULGI_LOCUS10641</name>
</gene>
<evidence type="ECO:0000313" key="1">
    <source>
        <dbReference type="EMBL" id="CAG8706726.1"/>
    </source>
</evidence>